<accession>A0A6A0BCT6</accession>
<dbReference type="SUPFAM" id="SSF53448">
    <property type="entry name" value="Nucleotide-diphospho-sugar transferases"/>
    <property type="match status" value="1"/>
</dbReference>
<sequence length="492" mass="57993">MLLSVIVTTYNLNKLDEKNEEPIIKQTLNSLVNQTFDKSKFEVIIIDDCSVDGTFEIIKEYERDNENMKAYTLLTNSGGPSKPRNVGLSFARSEYVTFLDGDDYYGKYAFEKIANHILKEDFDLAYLKRFSPDGRSVPRGSAHGNSLVMRDSDIIQHWMYSENAPGIKVIKRELIANNCIYFNESVHWGEDRIFGMELLTQSSLKTIILNDYEYYYWRTSIAEQGLTAKKWSKEMYHQNAHKVNEFLNQKIAINPENIYFKELWYKFFSYEFRSLPMVDEELIKNVISYAKFELDFSKFDKDIRNKVILSSQFGLSFSEIENLKKKRANVFTKGKQSYIYKENETYFRKIEYFPSLDLDLTYSFVVEKCEFSEKKFRIIVVPNMSIPKDEFLNINLFSQTVIEGQEIEVYFSKIISDFEIIFELDYLNLIAPKGPKGWWKLIFEFDETRKRMTGDDFSDKIDVNFISIIKEEGSWKLTAHPNGFIDLHWYPI</sequence>
<dbReference type="Proteomes" id="UP000480303">
    <property type="component" value="Unassembled WGS sequence"/>
</dbReference>
<dbReference type="AlphaFoldDB" id="A0A6A0BCT6"/>
<dbReference type="InterPro" id="IPR001173">
    <property type="entry name" value="Glyco_trans_2-like"/>
</dbReference>
<dbReference type="PANTHER" id="PTHR22916">
    <property type="entry name" value="GLYCOSYLTRANSFERASE"/>
    <property type="match status" value="1"/>
</dbReference>
<dbReference type="Pfam" id="PF00535">
    <property type="entry name" value="Glycos_transf_2"/>
    <property type="match status" value="1"/>
</dbReference>
<dbReference type="Gene3D" id="3.90.550.10">
    <property type="entry name" value="Spore Coat Polysaccharide Biosynthesis Protein SpsA, Chain A"/>
    <property type="match status" value="1"/>
</dbReference>
<evidence type="ECO:0000313" key="3">
    <source>
        <dbReference type="Proteomes" id="UP000480303"/>
    </source>
</evidence>
<proteinExistence type="predicted"/>
<dbReference type="RefSeq" id="WP_228461987.1">
    <property type="nucleotide sequence ID" value="NZ_BLLI01000017.1"/>
</dbReference>
<dbReference type="PANTHER" id="PTHR22916:SF3">
    <property type="entry name" value="UDP-GLCNAC:BETAGAL BETA-1,3-N-ACETYLGLUCOSAMINYLTRANSFERASE-LIKE PROTEIN 1"/>
    <property type="match status" value="1"/>
</dbReference>
<comment type="caution">
    <text evidence="2">The sequence shown here is derived from an EMBL/GenBank/DDBJ whole genome shotgun (WGS) entry which is preliminary data.</text>
</comment>
<dbReference type="InterPro" id="IPR029044">
    <property type="entry name" value="Nucleotide-diphossugar_trans"/>
</dbReference>
<dbReference type="GO" id="GO:0016758">
    <property type="term" value="F:hexosyltransferase activity"/>
    <property type="evidence" value="ECO:0007669"/>
    <property type="project" value="UniProtKB-ARBA"/>
</dbReference>
<name>A0A6A0BCT6_9LACT</name>
<gene>
    <name evidence="2" type="ORF">Hs30E_07950</name>
</gene>
<organism evidence="2 3">
    <name type="scientific">Pseudolactococcus hodotermopsidis</name>
    <dbReference type="NCBI Taxonomy" id="2709157"/>
    <lineage>
        <taxon>Bacteria</taxon>
        <taxon>Bacillati</taxon>
        <taxon>Bacillota</taxon>
        <taxon>Bacilli</taxon>
        <taxon>Lactobacillales</taxon>
        <taxon>Streptococcaceae</taxon>
        <taxon>Pseudolactococcus</taxon>
    </lineage>
</organism>
<evidence type="ECO:0000313" key="2">
    <source>
        <dbReference type="EMBL" id="GFH42244.1"/>
    </source>
</evidence>
<reference evidence="2 3" key="1">
    <citation type="submission" date="2020-02" db="EMBL/GenBank/DDBJ databases">
        <title>Draft genome sequence of Lactococcus sp. Hs30E4-3.</title>
        <authorList>
            <person name="Noda S."/>
            <person name="Yuki M."/>
            <person name="Ohkuma M."/>
        </authorList>
    </citation>
    <scope>NUCLEOTIDE SEQUENCE [LARGE SCALE GENOMIC DNA]</scope>
    <source>
        <strain evidence="2 3">Hs30E4-3</strain>
    </source>
</reference>
<feature type="domain" description="Glycosyltransferase 2-like" evidence="1">
    <location>
        <begin position="4"/>
        <end position="146"/>
    </location>
</feature>
<dbReference type="CDD" id="cd00761">
    <property type="entry name" value="Glyco_tranf_GTA_type"/>
    <property type="match status" value="1"/>
</dbReference>
<keyword evidence="3" id="KW-1185">Reference proteome</keyword>
<dbReference type="EMBL" id="BLLI01000017">
    <property type="protein sequence ID" value="GFH42244.1"/>
    <property type="molecule type" value="Genomic_DNA"/>
</dbReference>
<protein>
    <recommendedName>
        <fullName evidence="1">Glycosyltransferase 2-like domain-containing protein</fullName>
    </recommendedName>
</protein>
<evidence type="ECO:0000259" key="1">
    <source>
        <dbReference type="Pfam" id="PF00535"/>
    </source>
</evidence>